<dbReference type="SUPFAM" id="SSF49899">
    <property type="entry name" value="Concanavalin A-like lectins/glucanases"/>
    <property type="match status" value="2"/>
</dbReference>
<dbReference type="InterPro" id="IPR013320">
    <property type="entry name" value="ConA-like_dom_sf"/>
</dbReference>
<accession>A0A2C8F9L7</accession>
<reference evidence="3" key="1">
    <citation type="submission" date="2017-09" db="EMBL/GenBank/DDBJ databases">
        <authorList>
            <person name="Regsiter A."/>
            <person name="William W."/>
        </authorList>
    </citation>
    <scope>NUCLEOTIDE SEQUENCE [LARGE SCALE GENOMIC DNA]</scope>
    <source>
        <strain evidence="3">500-1</strain>
    </source>
</reference>
<dbReference type="RefSeq" id="WP_097012028.1">
    <property type="nucleotide sequence ID" value="NZ_LT907975.1"/>
</dbReference>
<sequence>MITLKEVNTNPEPVWAEPVQSSAMFDGASRLEMQPPEHGNTQTFTISFWFKCAAPRNMILATSTYLSNNYFIIGFSAARRLWVGDREASTWRWIVETDGIFTDEAAWYHVVVAVDTTAALATDRIRLFVNGRFASIHKLSSNQTYPSYNHLCRWNNKACIHNLGASNRNIDSSTSYPFQGYMANFHSIDGASLDASHFGSWSTRVPGLWTASTPSIDPGLNGAYLRFDNAADLGENDLANGILWANVGQTKQAMDTPSNNQTVLNSLAPGEQNITYDDASRAITTTGPATAISSQFVDQGKWYAEFKASGDTAIFGIHDVASNYSRALGSQTTGYGYAGSGEFHNSGTSSAYGQPYTTGDIIGVLLNMDDGTLSFTKNGVHQGVAESGLTGMYGFAAGDTLGSGTSHANFGATGFAHEPPDGFISLCTNNLTPPLLANARAAAQIVMREGGTSSVSLPEMKVGPDLVLSKSRDLSLNWQLVDRIRGEGNVLSINTSDAQFHDSETIVPTTDGYRIGTSANVNTSGQRYLDICLRAGKEEGLSILRYTGDGLAGKTIQHGLGQPPVCILIKGMDTISDWYVYHQDLGETCFLKLNSNAPVETGDGAWNNTAPDAMHITLGNSVEVNEPGKEFIAYAFAQSEIFRPFSYIGNGSADGPLIPLGGTPLAIPLLKGNGTLHWVSQDTCRTPFNPGNKALWPNLPNVEYYNSACQINFLSNGIKIATASANHNTLGVQYVGLAILSSIQHSNAY</sequence>
<dbReference type="PANTHER" id="PTHR12245">
    <property type="entry name" value="SPRY DOMAIN CONTAINING SOCS BOX PROTEIN"/>
    <property type="match status" value="1"/>
</dbReference>
<proteinExistence type="predicted"/>
<keyword evidence="3" id="KW-1185">Reference proteome</keyword>
<dbReference type="InterPro" id="IPR001870">
    <property type="entry name" value="B30.2/SPRY"/>
</dbReference>
<dbReference type="Pfam" id="PF00622">
    <property type="entry name" value="SPRY"/>
    <property type="match status" value="1"/>
</dbReference>
<dbReference type="Pfam" id="PF13385">
    <property type="entry name" value="Laminin_G_3"/>
    <property type="match status" value="1"/>
</dbReference>
<dbReference type="PROSITE" id="PS50188">
    <property type="entry name" value="B302_SPRY"/>
    <property type="match status" value="1"/>
</dbReference>
<feature type="domain" description="B30.2/SPRY" evidence="1">
    <location>
        <begin position="241"/>
        <end position="415"/>
    </location>
</feature>
<name>A0A2C8F9L7_9BACT</name>
<dbReference type="InterPro" id="IPR050672">
    <property type="entry name" value="FBXO45-Fsn/SPSB_families"/>
</dbReference>
<dbReference type="OrthoDB" id="5449044at2"/>
<dbReference type="KEGG" id="pprf:DPRO_2207"/>
<dbReference type="InterPro" id="IPR055906">
    <property type="entry name" value="DUF7483"/>
</dbReference>
<dbReference type="InterPro" id="IPR003877">
    <property type="entry name" value="SPRY_dom"/>
</dbReference>
<dbReference type="EMBL" id="LT907975">
    <property type="protein sequence ID" value="SOB59112.1"/>
    <property type="molecule type" value="Genomic_DNA"/>
</dbReference>
<gene>
    <name evidence="2" type="ORF">DPRO_2207</name>
</gene>
<evidence type="ECO:0000313" key="2">
    <source>
        <dbReference type="EMBL" id="SOB59112.1"/>
    </source>
</evidence>
<dbReference type="SMART" id="SM00449">
    <property type="entry name" value="SPRY"/>
    <property type="match status" value="1"/>
</dbReference>
<dbReference type="InterPro" id="IPR043136">
    <property type="entry name" value="B30.2/SPRY_sf"/>
</dbReference>
<dbReference type="Pfam" id="PF24299">
    <property type="entry name" value="DUF7483"/>
    <property type="match status" value="1"/>
</dbReference>
<protein>
    <recommendedName>
        <fullName evidence="1">B30.2/SPRY domain-containing protein</fullName>
    </recommendedName>
</protein>
<dbReference type="Gene3D" id="2.60.120.920">
    <property type="match status" value="1"/>
</dbReference>
<organism evidence="2 3">
    <name type="scientific">Pseudodesulfovibrio profundus</name>
    <dbReference type="NCBI Taxonomy" id="57320"/>
    <lineage>
        <taxon>Bacteria</taxon>
        <taxon>Pseudomonadati</taxon>
        <taxon>Thermodesulfobacteriota</taxon>
        <taxon>Desulfovibrionia</taxon>
        <taxon>Desulfovibrionales</taxon>
        <taxon>Desulfovibrionaceae</taxon>
    </lineage>
</organism>
<dbReference type="Proteomes" id="UP000219215">
    <property type="component" value="Chromosome DPRO"/>
</dbReference>
<evidence type="ECO:0000259" key="1">
    <source>
        <dbReference type="PROSITE" id="PS50188"/>
    </source>
</evidence>
<dbReference type="PANTHER" id="PTHR12245:SF5">
    <property type="entry name" value="SPRY DOMAIN-CONTAINING SOCS BOX PROTEIN 3"/>
    <property type="match status" value="1"/>
</dbReference>
<dbReference type="CDD" id="cd11709">
    <property type="entry name" value="SPRY"/>
    <property type="match status" value="1"/>
</dbReference>
<evidence type="ECO:0000313" key="3">
    <source>
        <dbReference type="Proteomes" id="UP000219215"/>
    </source>
</evidence>
<dbReference type="Gene3D" id="2.60.120.200">
    <property type="match status" value="1"/>
</dbReference>
<dbReference type="AlphaFoldDB" id="A0A2C8F9L7"/>